<dbReference type="GO" id="GO:0005737">
    <property type="term" value="C:cytoplasm"/>
    <property type="evidence" value="ECO:0007669"/>
    <property type="project" value="UniProtKB-ARBA"/>
</dbReference>
<dbReference type="PIRSF" id="PIRSF000138">
    <property type="entry name" value="Al-hdrx_acd_dh"/>
    <property type="match status" value="1"/>
</dbReference>
<evidence type="ECO:0000256" key="7">
    <source>
        <dbReference type="PIRSR" id="PIRSR000138-2"/>
    </source>
</evidence>
<feature type="domain" description="FMN hydroxy acid dehydrogenase" evidence="8">
    <location>
        <begin position="1"/>
        <end position="350"/>
    </location>
</feature>
<feature type="binding site" evidence="7">
    <location>
        <position position="92"/>
    </location>
    <ligand>
        <name>FMN</name>
        <dbReference type="ChEBI" id="CHEBI:58210"/>
    </ligand>
</feature>
<keyword evidence="2 7" id="KW-0285">Flavoprotein</keyword>
<evidence type="ECO:0000256" key="4">
    <source>
        <dbReference type="ARBA" id="ARBA00023002"/>
    </source>
</evidence>
<gene>
    <name evidence="9" type="ORF">DSPE1174_LOCUS13305</name>
</gene>
<keyword evidence="3 7" id="KW-0288">FMN</keyword>
<evidence type="ECO:0000256" key="5">
    <source>
        <dbReference type="ARBA" id="ARBA00024042"/>
    </source>
</evidence>
<feature type="binding site" evidence="7">
    <location>
        <position position="10"/>
    </location>
    <ligand>
        <name>glyoxylate</name>
        <dbReference type="ChEBI" id="CHEBI:36655"/>
    </ligand>
</feature>
<evidence type="ECO:0000256" key="2">
    <source>
        <dbReference type="ARBA" id="ARBA00022630"/>
    </source>
</evidence>
<dbReference type="GO" id="GO:0010181">
    <property type="term" value="F:FMN binding"/>
    <property type="evidence" value="ECO:0007669"/>
    <property type="project" value="InterPro"/>
</dbReference>
<name>A0A7S2FX59_9STRA</name>
<proteinExistence type="inferred from homology"/>
<feature type="binding site" evidence="7">
    <location>
        <begin position="299"/>
        <end position="300"/>
    </location>
    <ligand>
        <name>FMN</name>
        <dbReference type="ChEBI" id="CHEBI:58210"/>
    </ligand>
</feature>
<dbReference type="FunFam" id="3.20.20.70:FF:000056">
    <property type="entry name" value="hydroxyacid oxidase 2"/>
    <property type="match status" value="1"/>
</dbReference>
<comment type="cofactor">
    <cofactor evidence="1">
        <name>FMN</name>
        <dbReference type="ChEBI" id="CHEBI:58210"/>
    </cofactor>
</comment>
<keyword evidence="4" id="KW-0560">Oxidoreductase</keyword>
<dbReference type="InterPro" id="IPR000262">
    <property type="entry name" value="FMN-dep_DH"/>
</dbReference>
<dbReference type="PANTHER" id="PTHR10578">
    <property type="entry name" value="S -2-HYDROXY-ACID OXIDASE-RELATED"/>
    <property type="match status" value="1"/>
</dbReference>
<feature type="binding site" evidence="7">
    <location>
        <position position="243"/>
    </location>
    <ligand>
        <name>FMN</name>
        <dbReference type="ChEBI" id="CHEBI:58210"/>
    </ligand>
</feature>
<dbReference type="Gene3D" id="3.20.20.70">
    <property type="entry name" value="Aldolase class I"/>
    <property type="match status" value="1"/>
</dbReference>
<evidence type="ECO:0000259" key="8">
    <source>
        <dbReference type="PROSITE" id="PS51349"/>
    </source>
</evidence>
<feature type="binding site" evidence="7">
    <location>
        <position position="248"/>
    </location>
    <ligand>
        <name>glyoxylate</name>
        <dbReference type="ChEBI" id="CHEBI:36655"/>
    </ligand>
</feature>
<feature type="binding site" evidence="7">
    <location>
        <position position="221"/>
    </location>
    <ligand>
        <name>FMN</name>
        <dbReference type="ChEBI" id="CHEBI:58210"/>
    </ligand>
</feature>
<evidence type="ECO:0000313" key="9">
    <source>
        <dbReference type="EMBL" id="CAD9419812.1"/>
    </source>
</evidence>
<dbReference type="Pfam" id="PF01070">
    <property type="entry name" value="FMN_dh"/>
    <property type="match status" value="1"/>
</dbReference>
<feature type="binding site" evidence="7">
    <location>
        <position position="114"/>
    </location>
    <ligand>
        <name>FMN</name>
        <dbReference type="ChEBI" id="CHEBI:58210"/>
    </ligand>
</feature>
<feature type="binding site" evidence="7">
    <location>
        <position position="142"/>
    </location>
    <ligand>
        <name>FMN</name>
        <dbReference type="ChEBI" id="CHEBI:58210"/>
    </ligand>
</feature>
<dbReference type="EMBL" id="HBGS01026204">
    <property type="protein sequence ID" value="CAD9419812.1"/>
    <property type="molecule type" value="Transcribed_RNA"/>
</dbReference>
<sequence>MKLDKNAFDYYASGANDMITLRENRAAFTRLRMRPRILRNVEHVNMETTILGDKVSMPILLSPTAMQQMAHADGELATARAAQKAGTLMTLSSWSTLPLEEVAAAAPGGLRWFQLYVYKDREVTLDLIKRAEAAGYKALAVTVDTPVLGRREADVRNKFSLPAHLTMGNFANTGGDHASGTKASDGGSGLAKYVASLIDKTLNWDDIQWLRKVTTMKIVVKGVMSAEDAEVACQNGVDGILVSNHGARQLDTVPATIEILPEVVKQVAGRCEVYLDGGVSRGLDAFKAIAMGAKAVLIGRAYIWGLVHSGEEGVSNVLGLLHDELEMALRLCGCNCLADVRPEMVTHQSHYYTNHSKL</sequence>
<dbReference type="PROSITE" id="PS51349">
    <property type="entry name" value="FMN_HYDROXY_ACID_DH_2"/>
    <property type="match status" value="1"/>
</dbReference>
<reference evidence="9" key="1">
    <citation type="submission" date="2021-01" db="EMBL/GenBank/DDBJ databases">
        <authorList>
            <person name="Corre E."/>
            <person name="Pelletier E."/>
            <person name="Niang G."/>
            <person name="Scheremetjew M."/>
            <person name="Finn R."/>
            <person name="Kale V."/>
            <person name="Holt S."/>
            <person name="Cochrane G."/>
            <person name="Meng A."/>
            <person name="Brown T."/>
            <person name="Cohen L."/>
        </authorList>
    </citation>
    <scope>NUCLEOTIDE SEQUENCE</scope>
    <source>
        <strain evidence="9">CCMP1381</strain>
    </source>
</reference>
<dbReference type="InterPro" id="IPR008259">
    <property type="entry name" value="FMN_hydac_DH_AS"/>
</dbReference>
<dbReference type="SUPFAM" id="SSF51395">
    <property type="entry name" value="FMN-linked oxidoreductases"/>
    <property type="match status" value="1"/>
</dbReference>
<feature type="binding site" evidence="7">
    <location>
        <position position="245"/>
    </location>
    <ligand>
        <name>glyoxylate</name>
        <dbReference type="ChEBI" id="CHEBI:36655"/>
    </ligand>
</feature>
<dbReference type="AlphaFoldDB" id="A0A7S2FX59"/>
<feature type="binding site" evidence="7">
    <location>
        <position position="116"/>
    </location>
    <ligand>
        <name>glyoxylate</name>
        <dbReference type="ChEBI" id="CHEBI:36655"/>
    </ligand>
</feature>
<dbReference type="InterPro" id="IPR012133">
    <property type="entry name" value="Alpha-hydoxy_acid_DH_FMN"/>
</dbReference>
<dbReference type="PANTHER" id="PTHR10578:SF107">
    <property type="entry name" value="2-HYDROXYACID OXIDASE 1"/>
    <property type="match status" value="1"/>
</dbReference>
<protein>
    <recommendedName>
        <fullName evidence="8">FMN hydroxy acid dehydrogenase domain-containing protein</fullName>
    </recommendedName>
</protein>
<dbReference type="PROSITE" id="PS00557">
    <property type="entry name" value="FMN_HYDROXY_ACID_DH_1"/>
    <property type="match status" value="1"/>
</dbReference>
<comment type="similarity">
    <text evidence="5">Belongs to the FMN-dependent alpha-hydroxy acid dehydrogenase family.</text>
</comment>
<dbReference type="InterPro" id="IPR037396">
    <property type="entry name" value="FMN_HAD"/>
</dbReference>
<dbReference type="InterPro" id="IPR013785">
    <property type="entry name" value="Aldolase_TIM"/>
</dbReference>
<feature type="binding site" evidence="7">
    <location>
        <begin position="63"/>
        <end position="65"/>
    </location>
    <ligand>
        <name>FMN</name>
        <dbReference type="ChEBI" id="CHEBI:58210"/>
    </ligand>
</feature>
<feature type="active site" description="Proton acceptor" evidence="6">
    <location>
        <position position="245"/>
    </location>
</feature>
<dbReference type="CDD" id="cd02809">
    <property type="entry name" value="alpha_hydroxyacid_oxid_FMN"/>
    <property type="match status" value="1"/>
</dbReference>
<feature type="binding site" evidence="7">
    <location>
        <position position="151"/>
    </location>
    <ligand>
        <name>glyoxylate</name>
        <dbReference type="ChEBI" id="CHEBI:36655"/>
    </ligand>
</feature>
<organism evidence="9">
    <name type="scientific">Octactis speculum</name>
    <dbReference type="NCBI Taxonomy" id="3111310"/>
    <lineage>
        <taxon>Eukaryota</taxon>
        <taxon>Sar</taxon>
        <taxon>Stramenopiles</taxon>
        <taxon>Ochrophyta</taxon>
        <taxon>Dictyochophyceae</taxon>
        <taxon>Dictyochales</taxon>
        <taxon>Dictyochaceae</taxon>
        <taxon>Octactis</taxon>
    </lineage>
</organism>
<evidence type="ECO:0000256" key="1">
    <source>
        <dbReference type="ARBA" id="ARBA00001917"/>
    </source>
</evidence>
<evidence type="ECO:0000256" key="3">
    <source>
        <dbReference type="ARBA" id="ARBA00022643"/>
    </source>
</evidence>
<evidence type="ECO:0000256" key="6">
    <source>
        <dbReference type="PIRSR" id="PIRSR000138-1"/>
    </source>
</evidence>
<accession>A0A7S2FX59</accession>
<dbReference type="GO" id="GO:0016491">
    <property type="term" value="F:oxidoreductase activity"/>
    <property type="evidence" value="ECO:0007669"/>
    <property type="project" value="UniProtKB-KW"/>
</dbReference>